<dbReference type="Pfam" id="PF14561">
    <property type="entry name" value="TPR_20"/>
    <property type="match status" value="1"/>
</dbReference>
<feature type="region of interest" description="Disordered" evidence="3">
    <location>
        <begin position="157"/>
        <end position="185"/>
    </location>
</feature>
<dbReference type="InterPro" id="IPR013766">
    <property type="entry name" value="Thioredoxin_domain"/>
</dbReference>
<evidence type="ECO:0000313" key="6">
    <source>
        <dbReference type="Proteomes" id="UP000675409"/>
    </source>
</evidence>
<name>A0ABS1LHS3_9MICO</name>
<dbReference type="InterPro" id="IPR036249">
    <property type="entry name" value="Thioredoxin-like_sf"/>
</dbReference>
<comment type="similarity">
    <text evidence="1">Belongs to the thioredoxin family.</text>
</comment>
<proteinExistence type="inferred from homology"/>
<feature type="domain" description="Thioredoxin" evidence="4">
    <location>
        <begin position="47"/>
        <end position="148"/>
    </location>
</feature>
<evidence type="ECO:0000256" key="2">
    <source>
        <dbReference type="ARBA" id="ARBA00023284"/>
    </source>
</evidence>
<reference evidence="5 6" key="1">
    <citation type="journal article" date="2021" name="Arch. Microbiol.">
        <title>Myceligenerans indicum sp. nov., an actinobacterium isolated from mangrove sediment of Sundarbans, India.</title>
        <authorList>
            <person name="Asha K."/>
            <person name="Bhadury P."/>
        </authorList>
    </citation>
    <scope>NUCLEOTIDE SEQUENCE [LARGE SCALE GENOMIC DNA]</scope>
    <source>
        <strain evidence="5 6">I2</strain>
    </source>
</reference>
<dbReference type="Proteomes" id="UP000675409">
    <property type="component" value="Unassembled WGS sequence"/>
</dbReference>
<evidence type="ECO:0000256" key="1">
    <source>
        <dbReference type="ARBA" id="ARBA00008987"/>
    </source>
</evidence>
<dbReference type="Gene3D" id="1.25.40.10">
    <property type="entry name" value="Tetratricopeptide repeat domain"/>
    <property type="match status" value="1"/>
</dbReference>
<dbReference type="EMBL" id="JABBYC010000006">
    <property type="protein sequence ID" value="MBL0885785.1"/>
    <property type="molecule type" value="Genomic_DNA"/>
</dbReference>
<comment type="caution">
    <text evidence="5">The sequence shown here is derived from an EMBL/GenBank/DDBJ whole genome shotgun (WGS) entry which is preliminary data.</text>
</comment>
<gene>
    <name evidence="5" type="ORF">HGK34_05770</name>
</gene>
<dbReference type="InterPro" id="IPR011990">
    <property type="entry name" value="TPR-like_helical_dom_sf"/>
</dbReference>
<accession>A0ABS1LHS3</accession>
<feature type="region of interest" description="Disordered" evidence="3">
    <location>
        <begin position="25"/>
        <end position="45"/>
    </location>
</feature>
<evidence type="ECO:0000256" key="3">
    <source>
        <dbReference type="SAM" id="MobiDB-lite"/>
    </source>
</evidence>
<evidence type="ECO:0000259" key="4">
    <source>
        <dbReference type="Pfam" id="PF00085"/>
    </source>
</evidence>
<dbReference type="Gene3D" id="3.40.30.10">
    <property type="entry name" value="Glutaredoxin"/>
    <property type="match status" value="1"/>
</dbReference>
<dbReference type="CDD" id="cd02956">
    <property type="entry name" value="ybbN"/>
    <property type="match status" value="1"/>
</dbReference>
<dbReference type="PANTHER" id="PTHR45663">
    <property type="entry name" value="GEO12009P1"/>
    <property type="match status" value="1"/>
</dbReference>
<dbReference type="PANTHER" id="PTHR45663:SF11">
    <property type="entry name" value="GEO12009P1"/>
    <property type="match status" value="1"/>
</dbReference>
<dbReference type="SUPFAM" id="SSF48452">
    <property type="entry name" value="TPR-like"/>
    <property type="match status" value="1"/>
</dbReference>
<dbReference type="SUPFAM" id="SSF52833">
    <property type="entry name" value="Thioredoxin-like"/>
    <property type="match status" value="1"/>
</dbReference>
<evidence type="ECO:0000313" key="5">
    <source>
        <dbReference type="EMBL" id="MBL0885785.1"/>
    </source>
</evidence>
<keyword evidence="2" id="KW-0676">Redox-active center</keyword>
<dbReference type="Pfam" id="PF00085">
    <property type="entry name" value="Thioredoxin"/>
    <property type="match status" value="1"/>
</dbReference>
<protein>
    <submittedName>
        <fullName evidence="5">Tetratricopeptide repeat protein</fullName>
    </submittedName>
</protein>
<dbReference type="RefSeq" id="WP_201845631.1">
    <property type="nucleotide sequence ID" value="NZ_JABBYC010000006.1"/>
</dbReference>
<sequence>MTTSDQPTPAPESFAAARGAVDLSALTRPQAPPPGEPGGAPEAGGYVLDLTDANFEQVVRDSATYPVVILLWAPTDAANAELATTLASLAREYAGRFLLGRVDAQTYPQIAAAFQVQGVPAVVAVLQGQPLPLFAGNASEEQVRQVLEQVLAAAEQNGVTGRAPSAEGGAGEPAEPEPEAEKPLPPLHQEAYDAIERDDLGAAEEAYTKALKQDPKDVDASAGLAQVRLMQRTHDADLATVRKAAADSPSDVSAQLAVADLDVLGGKVEDAFGRLLDLLPGLGGDDKEVVRVRLLEYFEVVGVADPRVNKARQRLAISLY</sequence>
<organism evidence="5 6">
    <name type="scientific">Myceligenerans indicum</name>
    <dbReference type="NCBI Taxonomy" id="2593663"/>
    <lineage>
        <taxon>Bacteria</taxon>
        <taxon>Bacillati</taxon>
        <taxon>Actinomycetota</taxon>
        <taxon>Actinomycetes</taxon>
        <taxon>Micrococcales</taxon>
        <taxon>Promicromonosporaceae</taxon>
        <taxon>Myceligenerans</taxon>
    </lineage>
</organism>
<keyword evidence="6" id="KW-1185">Reference proteome</keyword>